<evidence type="ECO:0000256" key="1">
    <source>
        <dbReference type="SAM" id="MobiDB-lite"/>
    </source>
</evidence>
<dbReference type="EMBL" id="MF595868">
    <property type="protein sequence ID" value="ATQ37154.1"/>
    <property type="molecule type" value="Genomic_DNA"/>
</dbReference>
<proteinExistence type="predicted"/>
<geneLocation type="mitochondrion" evidence="3"/>
<feature type="compositionally biased region" description="Polar residues" evidence="1">
    <location>
        <begin position="411"/>
        <end position="420"/>
    </location>
</feature>
<gene>
    <name evidence="3" type="primary">orf453</name>
</gene>
<dbReference type="AlphaFoldDB" id="A0A2D2AJ50"/>
<reference evidence="3" key="1">
    <citation type="submission" date="2017-08" db="EMBL/GenBank/DDBJ databases">
        <title>Comparative analysis of the mitochondrial genome of the fungus Colletotrichum lindemuthianum, the causal agent of anthracnose in common beans.</title>
        <authorList>
            <person name="Queiroz C.B."/>
            <person name="Santana M.F."/>
            <person name="Vidigal P.M.P."/>
            <person name="Queiroz M.V."/>
        </authorList>
    </citation>
    <scope>NUCLEOTIDE SEQUENCE</scope>
    <source>
        <strain evidence="2">83.501</strain>
        <strain evidence="3">89 A2 2-3</strain>
    </source>
</reference>
<keyword evidence="3" id="KW-0496">Mitochondrion</keyword>
<dbReference type="EMBL" id="MF595869">
    <property type="protein sequence ID" value="ATQ37176.1"/>
    <property type="molecule type" value="Genomic_DNA"/>
</dbReference>
<evidence type="ECO:0000313" key="2">
    <source>
        <dbReference type="EMBL" id="ATQ37154.1"/>
    </source>
</evidence>
<organism evidence="3">
    <name type="scientific">Colletotrichum lindemuthianum</name>
    <name type="common">Bean anthracnose fungus</name>
    <name type="synonym">Glomerella lindemuthiana</name>
    <dbReference type="NCBI Taxonomy" id="290576"/>
    <lineage>
        <taxon>Eukaryota</taxon>
        <taxon>Fungi</taxon>
        <taxon>Dikarya</taxon>
        <taxon>Ascomycota</taxon>
        <taxon>Pezizomycotina</taxon>
        <taxon>Sordariomycetes</taxon>
        <taxon>Hypocreomycetidae</taxon>
        <taxon>Glomerellales</taxon>
        <taxon>Glomerellaceae</taxon>
        <taxon>Colletotrichum</taxon>
        <taxon>Colletotrichum orbiculare species complex</taxon>
    </lineage>
</organism>
<feature type="region of interest" description="Disordered" evidence="1">
    <location>
        <begin position="366"/>
        <end position="453"/>
    </location>
</feature>
<feature type="compositionally biased region" description="Low complexity" evidence="1">
    <location>
        <begin position="366"/>
        <end position="380"/>
    </location>
</feature>
<protein>
    <submittedName>
        <fullName evidence="3">Uncharacterized protein</fullName>
    </submittedName>
</protein>
<name>A0A2D2AJ50_COLLN</name>
<sequence length="453" mass="51428">MMHFNAFGYKNNILFSVTKKPITEWNTCTEIRDLLNHKLGGNNITSVEFKLTYVKNKSSKSRSCISRLFKAYPNLRSTTIYRSHNIKFYGIPQLEVKIFYEGKLLPSDNIVPLFRTITKDDTILESVNRGESTGGIIKDIGCILPRGCSSLNSRGVLKYRGIRTILSTIQTRSFTSSQKRLVNPHNPQDNKGLKVDDSVKKDILEDLKKYDKDNYKPEFENPGYPNCKKLDETVAGQEEYDDLLNRFKDKYSIKKDLDHHNGEAEYHVATKWSQLHPEVPLEAVKAVIKEKQKEDYSNKSTSEDYPDYPVKEAVWREKVDERSFEHGVALPLRKEEQQIVPGAWERKEEIEKREYLDFISQPIAASALSTPSAAESPSEASETEEAPSEAASEEAASKASQTEGEAETNKRPLSSYSDNNPSKKLDSKQSPVDFVLEKQSTEMPDIFDSDGGD</sequence>
<feature type="compositionally biased region" description="Low complexity" evidence="1">
    <location>
        <begin position="388"/>
        <end position="403"/>
    </location>
</feature>
<evidence type="ECO:0000313" key="3">
    <source>
        <dbReference type="EMBL" id="ATQ37176.1"/>
    </source>
</evidence>
<accession>A0A2D2AJ50</accession>